<sequence>MLKLKIVVFTFLFAMMGVLTVSADGDYRITDLNVVVRIDANGDANITKKVTYHFDDEMNGVYFKESLKKGTDSQSLQWGGLTSIEVSHNNGEKQTILPRQGDSSYGYVETKTSQQVQEKIYYPVQENDQLTMFYHYTLKGVVVNWDDIAEINWLPIGTRDVAIEKLRLEFVLPNQPASTLKAWVHGRSVGNVLVNKKQANLIVNSGKIGPDDTVEVHTYFDTSQTPLNTNKQSGNRAAYIQKQEKAIVLKNKKTLQIKKVIGFIVSPIVILILVFIIILKTIQRRKLLQSAREKSGVTGDIVHIFDIPNDIGPALVSERIAKSVTNAKLIIATLLDLIARRKIAMTYDDIQKQDGITYSVLDETNLQPFELVFINMIFGKYRRPVVHAEFKQPESGVSNRIKKDISSFTKALKEAEKQASIIDHVLTNKIKNQQFFLTLALIISTIISTFLLAIFAYSTQVWSMWYVSFTEIIVVILVLIFSIKPAIFYKVPNGFQEKWQWDGFAKMLHDIAHLENKTVLDVQLWDKLLAYAVIFGEAKNVAKQMKVWSQKVDTDDSIIFVPIMLYGDNWSENLIYNIENDGAFHVDNNVNGDGGGFSTGSSGGAGGGSDGAF</sequence>
<reference evidence="5 8" key="2">
    <citation type="submission" date="2018-02" db="EMBL/GenBank/DDBJ databases">
        <authorList>
            <person name="Rodrigo-Torres L."/>
            <person name="Arahal R. D."/>
            <person name="Lucena T."/>
        </authorList>
    </citation>
    <scope>NUCLEOTIDE SEQUENCE [LARGE SCALE GENOMIC DNA]</scope>
    <source>
        <strain evidence="5 8">CECT 8486</strain>
    </source>
</reference>
<dbReference type="EMBL" id="OKQR01000001">
    <property type="protein sequence ID" value="SPD92097.1"/>
    <property type="molecule type" value="Genomic_DNA"/>
</dbReference>
<feature type="chain" id="PRO_5015684173" description="DUF2207 domain-containing protein" evidence="2">
    <location>
        <begin position="24"/>
        <end position="613"/>
    </location>
</feature>
<feature type="transmembrane region" description="Helical" evidence="1">
    <location>
        <begin position="260"/>
        <end position="279"/>
    </location>
</feature>
<evidence type="ECO:0000313" key="8">
    <source>
        <dbReference type="Proteomes" id="UP000239237"/>
    </source>
</evidence>
<dbReference type="Proteomes" id="UP000237923">
    <property type="component" value="Unassembled WGS sequence"/>
</dbReference>
<evidence type="ECO:0000259" key="3">
    <source>
        <dbReference type="Pfam" id="PF09972"/>
    </source>
</evidence>
<keyword evidence="1" id="KW-0812">Transmembrane</keyword>
<proteinExistence type="predicted"/>
<dbReference type="InterPro" id="IPR018702">
    <property type="entry name" value="DUF2207"/>
</dbReference>
<feature type="domain" description="DUF2207" evidence="3">
    <location>
        <begin position="28"/>
        <end position="220"/>
    </location>
</feature>
<name>A0A2N9KAM5_9LACO</name>
<keyword evidence="1" id="KW-0472">Membrane</keyword>
<dbReference type="InterPro" id="IPR048389">
    <property type="entry name" value="YciQ-like_C"/>
</dbReference>
<dbReference type="RefSeq" id="WP_105299701.1">
    <property type="nucleotide sequence ID" value="NZ_JASDEF010000002.1"/>
</dbReference>
<feature type="signal peptide" evidence="2">
    <location>
        <begin position="1"/>
        <end position="23"/>
    </location>
</feature>
<evidence type="ECO:0000313" key="6">
    <source>
        <dbReference type="EMBL" id="SPE07376.1"/>
    </source>
</evidence>
<dbReference type="Pfam" id="PF09972">
    <property type="entry name" value="DUF2207"/>
    <property type="match status" value="1"/>
</dbReference>
<dbReference type="EMBL" id="OKQU01000001">
    <property type="protein sequence ID" value="SPE07376.1"/>
    <property type="molecule type" value="Genomic_DNA"/>
</dbReference>
<dbReference type="Pfam" id="PF20990">
    <property type="entry name" value="DUF2207_C"/>
    <property type="match status" value="1"/>
</dbReference>
<reference evidence="6 7" key="1">
    <citation type="submission" date="2018-02" db="EMBL/GenBank/DDBJ databases">
        <authorList>
            <person name="Cohen D.B."/>
            <person name="Kent A.D."/>
        </authorList>
    </citation>
    <scope>NUCLEOTIDE SEQUENCE [LARGE SCALE GENOMIC DNA]</scope>
    <source>
        <strain evidence="6 7">CECT 9216</strain>
    </source>
</reference>
<keyword evidence="1" id="KW-1133">Transmembrane helix</keyword>
<keyword evidence="2" id="KW-0732">Signal</keyword>
<evidence type="ECO:0000256" key="2">
    <source>
        <dbReference type="SAM" id="SignalP"/>
    </source>
</evidence>
<feature type="transmembrane region" description="Helical" evidence="1">
    <location>
        <begin position="435"/>
        <end position="457"/>
    </location>
</feature>
<protein>
    <recommendedName>
        <fullName evidence="9">DUF2207 domain-containing protein</fullName>
    </recommendedName>
</protein>
<gene>
    <name evidence="5" type="ORF">LES8486_01099</name>
    <name evidence="6" type="ORF">LES9216_01246</name>
</gene>
<feature type="transmembrane region" description="Helical" evidence="1">
    <location>
        <begin position="463"/>
        <end position="483"/>
    </location>
</feature>
<feature type="domain" description="Predicted membrane protein YciQ-like C-terminal" evidence="4">
    <location>
        <begin position="303"/>
        <end position="545"/>
    </location>
</feature>
<evidence type="ECO:0000313" key="7">
    <source>
        <dbReference type="Proteomes" id="UP000237923"/>
    </source>
</evidence>
<evidence type="ECO:0000256" key="1">
    <source>
        <dbReference type="SAM" id="Phobius"/>
    </source>
</evidence>
<dbReference type="Proteomes" id="UP000239237">
    <property type="component" value="Unassembled WGS sequence"/>
</dbReference>
<evidence type="ECO:0000259" key="4">
    <source>
        <dbReference type="Pfam" id="PF20990"/>
    </source>
</evidence>
<evidence type="ECO:0000313" key="5">
    <source>
        <dbReference type="EMBL" id="SPD92097.1"/>
    </source>
</evidence>
<accession>A0A2N9KAM5</accession>
<dbReference type="AlphaFoldDB" id="A0A2N9KAM5"/>
<evidence type="ECO:0008006" key="9">
    <source>
        <dbReference type="Google" id="ProtNLM"/>
    </source>
</evidence>
<organism evidence="6 7">
    <name type="scientific">Leuconostoc suionicum</name>
    <dbReference type="NCBI Taxonomy" id="1511761"/>
    <lineage>
        <taxon>Bacteria</taxon>
        <taxon>Bacillati</taxon>
        <taxon>Bacillota</taxon>
        <taxon>Bacilli</taxon>
        <taxon>Lactobacillales</taxon>
        <taxon>Lactobacillaceae</taxon>
        <taxon>Leuconostoc</taxon>
    </lineage>
</organism>
<keyword evidence="8" id="KW-1185">Reference proteome</keyword>